<dbReference type="PANTHER" id="PTHR43095">
    <property type="entry name" value="SUGAR KINASE"/>
    <property type="match status" value="1"/>
</dbReference>
<keyword evidence="4 7" id="KW-0418">Kinase</keyword>
<evidence type="ECO:0000313" key="7">
    <source>
        <dbReference type="EMBL" id="GAA4488081.1"/>
    </source>
</evidence>
<comment type="similarity">
    <text evidence="1">Belongs to the FGGY kinase family.</text>
</comment>
<dbReference type="SUPFAM" id="SSF53067">
    <property type="entry name" value="Actin-like ATPase domain"/>
    <property type="match status" value="2"/>
</dbReference>
<keyword evidence="2" id="KW-0119">Carbohydrate metabolism</keyword>
<keyword evidence="8" id="KW-1185">Reference proteome</keyword>
<dbReference type="InterPro" id="IPR043129">
    <property type="entry name" value="ATPase_NBD"/>
</dbReference>
<evidence type="ECO:0000256" key="1">
    <source>
        <dbReference type="ARBA" id="ARBA00009156"/>
    </source>
</evidence>
<feature type="domain" description="Carbohydrate kinase FGGY C-terminal" evidence="6">
    <location>
        <begin position="279"/>
        <end position="475"/>
    </location>
</feature>
<evidence type="ECO:0000256" key="3">
    <source>
        <dbReference type="ARBA" id="ARBA00022679"/>
    </source>
</evidence>
<dbReference type="RefSeq" id="WP_345187801.1">
    <property type="nucleotide sequence ID" value="NZ_BAABGP010000018.1"/>
</dbReference>
<dbReference type="InterPro" id="IPR050406">
    <property type="entry name" value="FGGY_Carb_Kinase"/>
</dbReference>
<feature type="domain" description="Carbohydrate kinase FGGY N-terminal" evidence="5">
    <location>
        <begin position="14"/>
        <end position="207"/>
    </location>
</feature>
<gene>
    <name evidence="7" type="ORF">GCM10023171_26970</name>
</gene>
<evidence type="ECO:0000259" key="5">
    <source>
        <dbReference type="Pfam" id="PF00370"/>
    </source>
</evidence>
<evidence type="ECO:0000259" key="6">
    <source>
        <dbReference type="Pfam" id="PF02782"/>
    </source>
</evidence>
<evidence type="ECO:0000313" key="8">
    <source>
        <dbReference type="Proteomes" id="UP001500731"/>
    </source>
</evidence>
<name>A0ABP8PIH0_9MICO</name>
<protein>
    <submittedName>
        <fullName evidence="7">FGGY-family carbohydrate kinase</fullName>
    </submittedName>
</protein>
<sequence length="532" mass="54900">MTARDDILAGRTSLGIEFGSTRIKACLIGSDASEVLATGSFAWENRLEDGLWTYDLDEVWRGLQEAYAALAADAHDRHGARPARFTAIGISAMMHGYLAFDAAGDLLVPFRTWRNTNTSVAAAELTALLGVNIPLRWSIAHLHQAVIDAEPHVPRIASVTTLAGYVHERLTGRRVLGVGDASGMFPIDSATGGYDAGMVAAYDALAAGRLPAPLTALLPDPLPAGAEAGALTAEGALLLDPSGSLAAALSEAAIPLCPPEGDAGTGMVATNAVAPRTGNVSAGTSIFAMVVLERPLTGTHHELDLVTTPAGDAVAMVHCNNGASELAAWAGLFTRFAAVAGRPISDDVAFEALFHEALSGEADAGGLLAYNHLAGEPIAGLTEGRPLFVRTPDSAFTLANFMRAQLYGVFGTLALGMQVLAAEGVQLDRMFAHGGMFRTAGVAQRFLAAALDAPVAVGDAASEGGAWGIAVLASYLSRAEKLALGDYLAQQVFASVPLAVTDPDPADVAGFSTYLDRYRAGLAIEAAAVSAL</sequence>
<comment type="caution">
    <text evidence="7">The sequence shown here is derived from an EMBL/GenBank/DDBJ whole genome shotgun (WGS) entry which is preliminary data.</text>
</comment>
<dbReference type="Pfam" id="PF02782">
    <property type="entry name" value="FGGY_C"/>
    <property type="match status" value="1"/>
</dbReference>
<dbReference type="Gene3D" id="3.30.420.40">
    <property type="match status" value="2"/>
</dbReference>
<dbReference type="PANTHER" id="PTHR43095:SF5">
    <property type="entry name" value="XYLULOSE KINASE"/>
    <property type="match status" value="1"/>
</dbReference>
<reference evidence="8" key="1">
    <citation type="journal article" date="2019" name="Int. J. Syst. Evol. Microbiol.">
        <title>The Global Catalogue of Microorganisms (GCM) 10K type strain sequencing project: providing services to taxonomists for standard genome sequencing and annotation.</title>
        <authorList>
            <consortium name="The Broad Institute Genomics Platform"/>
            <consortium name="The Broad Institute Genome Sequencing Center for Infectious Disease"/>
            <person name="Wu L."/>
            <person name="Ma J."/>
        </authorList>
    </citation>
    <scope>NUCLEOTIDE SEQUENCE [LARGE SCALE GENOMIC DNA]</scope>
    <source>
        <strain evidence="8">JCM 17839</strain>
    </source>
</reference>
<dbReference type="CDD" id="cd07809">
    <property type="entry name" value="ASKHA_NBD_FGGY_BaXK-like"/>
    <property type="match status" value="1"/>
</dbReference>
<proteinExistence type="inferred from homology"/>
<keyword evidence="2" id="KW-0859">Xylose metabolism</keyword>
<dbReference type="GO" id="GO:0016301">
    <property type="term" value="F:kinase activity"/>
    <property type="evidence" value="ECO:0007669"/>
    <property type="project" value="UniProtKB-KW"/>
</dbReference>
<dbReference type="Pfam" id="PF00370">
    <property type="entry name" value="FGGY_N"/>
    <property type="match status" value="1"/>
</dbReference>
<evidence type="ECO:0000256" key="4">
    <source>
        <dbReference type="ARBA" id="ARBA00022777"/>
    </source>
</evidence>
<dbReference type="InterPro" id="IPR018485">
    <property type="entry name" value="FGGY_C"/>
</dbReference>
<dbReference type="EMBL" id="BAABGP010000018">
    <property type="protein sequence ID" value="GAA4488081.1"/>
    <property type="molecule type" value="Genomic_DNA"/>
</dbReference>
<evidence type="ECO:0000256" key="2">
    <source>
        <dbReference type="ARBA" id="ARBA00022629"/>
    </source>
</evidence>
<dbReference type="InterPro" id="IPR018484">
    <property type="entry name" value="FGGY_N"/>
</dbReference>
<keyword evidence="3" id="KW-0808">Transferase</keyword>
<organism evidence="7 8">
    <name type="scientific">Microbacterium panaciterrae</name>
    <dbReference type="NCBI Taxonomy" id="985759"/>
    <lineage>
        <taxon>Bacteria</taxon>
        <taxon>Bacillati</taxon>
        <taxon>Actinomycetota</taxon>
        <taxon>Actinomycetes</taxon>
        <taxon>Micrococcales</taxon>
        <taxon>Microbacteriaceae</taxon>
        <taxon>Microbacterium</taxon>
    </lineage>
</organism>
<dbReference type="Proteomes" id="UP001500731">
    <property type="component" value="Unassembled WGS sequence"/>
</dbReference>
<accession>A0ABP8PIH0</accession>